<evidence type="ECO:0000256" key="7">
    <source>
        <dbReference type="ARBA" id="ARBA00023270"/>
    </source>
</evidence>
<reference evidence="9" key="2">
    <citation type="submission" date="2021-04" db="EMBL/GenBank/DDBJ databases">
        <authorList>
            <person name="Gilroy R."/>
        </authorList>
    </citation>
    <scope>NUCLEOTIDE SEQUENCE</scope>
    <source>
        <strain evidence="9">CHK199-9574</strain>
    </source>
</reference>
<dbReference type="InterPro" id="IPR031337">
    <property type="entry name" value="KDPG/KHG_AS_1"/>
</dbReference>
<gene>
    <name evidence="9" type="primary">eda</name>
    <name evidence="9" type="ORF">H9728_06175</name>
</gene>
<dbReference type="PANTHER" id="PTHR30246:SF1">
    <property type="entry name" value="2-DEHYDRO-3-DEOXY-6-PHOSPHOGALACTONATE ALDOLASE-RELATED"/>
    <property type="match status" value="1"/>
</dbReference>
<comment type="subunit">
    <text evidence="4">Homotrimer.</text>
</comment>
<dbReference type="CDD" id="cd00452">
    <property type="entry name" value="KDPG_aldolase"/>
    <property type="match status" value="1"/>
</dbReference>
<accession>A0A9D2CG72</accession>
<proteinExistence type="inferred from homology"/>
<dbReference type="PROSITE" id="PS00160">
    <property type="entry name" value="ALDOLASE_KDPG_KHG_2"/>
    <property type="match status" value="1"/>
</dbReference>
<name>A0A9D2CG72_9FIRM</name>
<dbReference type="PROSITE" id="PS00159">
    <property type="entry name" value="ALDOLASE_KDPG_KHG_1"/>
    <property type="match status" value="1"/>
</dbReference>
<evidence type="ECO:0000256" key="8">
    <source>
        <dbReference type="ARBA" id="ARBA00023277"/>
    </source>
</evidence>
<comment type="pathway">
    <text evidence="2">Carbohydrate acid metabolism; 2-dehydro-3-deoxy-D-gluconate degradation; D-glyceraldehyde 3-phosphate and pyruvate from 2-dehydro-3-deoxy-D-gluconate: step 2/2.</text>
</comment>
<evidence type="ECO:0000256" key="1">
    <source>
        <dbReference type="ARBA" id="ARBA00000654"/>
    </source>
</evidence>
<dbReference type="Pfam" id="PF01081">
    <property type="entry name" value="Aldolase"/>
    <property type="match status" value="1"/>
</dbReference>
<keyword evidence="8" id="KW-0119">Carbohydrate metabolism</keyword>
<evidence type="ECO:0000256" key="4">
    <source>
        <dbReference type="ARBA" id="ARBA00011233"/>
    </source>
</evidence>
<dbReference type="InterPro" id="IPR031338">
    <property type="entry name" value="KDPG/KHG_AS_2"/>
</dbReference>
<dbReference type="EMBL" id="DXCO01000038">
    <property type="protein sequence ID" value="HIY78614.1"/>
    <property type="molecule type" value="Genomic_DNA"/>
</dbReference>
<evidence type="ECO:0000313" key="9">
    <source>
        <dbReference type="EMBL" id="HIY78614.1"/>
    </source>
</evidence>
<protein>
    <recommendedName>
        <fullName evidence="5">2-dehydro-3-deoxy-phosphogluconate aldolase</fullName>
        <ecNumber evidence="5">4.1.2.14</ecNumber>
    </recommendedName>
</protein>
<dbReference type="InterPro" id="IPR000887">
    <property type="entry name" value="Aldlse_KDPG_KHG"/>
</dbReference>
<dbReference type="NCBIfam" id="TIGR01182">
    <property type="entry name" value="eda"/>
    <property type="match status" value="1"/>
</dbReference>
<comment type="caution">
    <text evidence="9">The sequence shown here is derived from an EMBL/GenBank/DDBJ whole genome shotgun (WGS) entry which is preliminary data.</text>
</comment>
<dbReference type="Gene3D" id="3.20.20.70">
    <property type="entry name" value="Aldolase class I"/>
    <property type="match status" value="1"/>
</dbReference>
<dbReference type="SUPFAM" id="SSF51569">
    <property type="entry name" value="Aldolase"/>
    <property type="match status" value="1"/>
</dbReference>
<sequence>MEKFIPLIVIRDLSDTESVLKGLRERGMNTAEITFRTDCAEEAIRLGCKLFPDMDIGAGTVINGGQCERALAAGAKFIVSPGLSEEVAAVCKRADVPYYPGCVTPTEIVRALELGISTVKFFPASVYGGAKALKALAGPFPQVKFIPTGGVNYENLEDYLSLGNVAAVGGSFLAEGLGR</sequence>
<reference evidence="9" key="1">
    <citation type="journal article" date="2021" name="PeerJ">
        <title>Extensive microbial diversity within the chicken gut microbiome revealed by metagenomics and culture.</title>
        <authorList>
            <person name="Gilroy R."/>
            <person name="Ravi A."/>
            <person name="Getino M."/>
            <person name="Pursley I."/>
            <person name="Horton D.L."/>
            <person name="Alikhan N.F."/>
            <person name="Baker D."/>
            <person name="Gharbi K."/>
            <person name="Hall N."/>
            <person name="Watson M."/>
            <person name="Adriaenssens E.M."/>
            <person name="Foster-Nyarko E."/>
            <person name="Jarju S."/>
            <person name="Secka A."/>
            <person name="Antonio M."/>
            <person name="Oren A."/>
            <person name="Chaudhuri R.R."/>
            <person name="La Ragione R."/>
            <person name="Hildebrand F."/>
            <person name="Pallen M.J."/>
        </authorList>
    </citation>
    <scope>NUCLEOTIDE SEQUENCE</scope>
    <source>
        <strain evidence="9">CHK199-9574</strain>
    </source>
</reference>
<organism evidence="9 10">
    <name type="scientific">Candidatus Borkfalkia excrementavium</name>
    <dbReference type="NCBI Taxonomy" id="2838505"/>
    <lineage>
        <taxon>Bacteria</taxon>
        <taxon>Bacillati</taxon>
        <taxon>Bacillota</taxon>
        <taxon>Clostridia</taxon>
        <taxon>Christensenellales</taxon>
        <taxon>Christensenellaceae</taxon>
        <taxon>Candidatus Borkfalkia</taxon>
    </lineage>
</organism>
<evidence type="ECO:0000256" key="6">
    <source>
        <dbReference type="ARBA" id="ARBA00023239"/>
    </source>
</evidence>
<evidence type="ECO:0000256" key="5">
    <source>
        <dbReference type="ARBA" id="ARBA00013063"/>
    </source>
</evidence>
<evidence type="ECO:0000256" key="2">
    <source>
        <dbReference type="ARBA" id="ARBA00004736"/>
    </source>
</evidence>
<dbReference type="AlphaFoldDB" id="A0A9D2CG72"/>
<comment type="similarity">
    <text evidence="3">Belongs to the KHG/KDPG aldolase family.</text>
</comment>
<keyword evidence="7" id="KW-0704">Schiff base</keyword>
<evidence type="ECO:0000313" key="10">
    <source>
        <dbReference type="Proteomes" id="UP000824135"/>
    </source>
</evidence>
<dbReference type="InterPro" id="IPR013785">
    <property type="entry name" value="Aldolase_TIM"/>
</dbReference>
<dbReference type="GO" id="GO:0008675">
    <property type="term" value="F:2-dehydro-3-deoxy-phosphogluconate aldolase activity"/>
    <property type="evidence" value="ECO:0007669"/>
    <property type="project" value="UniProtKB-EC"/>
</dbReference>
<keyword evidence="6 9" id="KW-0456">Lyase</keyword>
<dbReference type="EC" id="4.1.2.14" evidence="5"/>
<evidence type="ECO:0000256" key="3">
    <source>
        <dbReference type="ARBA" id="ARBA00006906"/>
    </source>
</evidence>
<comment type="catalytic activity">
    <reaction evidence="1">
        <text>2-dehydro-3-deoxy-6-phospho-D-gluconate = D-glyceraldehyde 3-phosphate + pyruvate</text>
        <dbReference type="Rhea" id="RHEA:17089"/>
        <dbReference type="ChEBI" id="CHEBI:15361"/>
        <dbReference type="ChEBI" id="CHEBI:57569"/>
        <dbReference type="ChEBI" id="CHEBI:59776"/>
        <dbReference type="EC" id="4.1.2.14"/>
    </reaction>
</comment>
<dbReference type="PANTHER" id="PTHR30246">
    <property type="entry name" value="2-KETO-3-DEOXY-6-PHOSPHOGLUCONATE ALDOLASE"/>
    <property type="match status" value="1"/>
</dbReference>
<dbReference type="Proteomes" id="UP000824135">
    <property type="component" value="Unassembled WGS sequence"/>
</dbReference>